<dbReference type="RefSeq" id="WP_109821424.1">
    <property type="nucleotide sequence ID" value="NZ_QGKL01000003.1"/>
</dbReference>
<dbReference type="Proteomes" id="UP000245506">
    <property type="component" value="Unassembled WGS sequence"/>
</dbReference>
<organism evidence="1 2">
    <name type="scientific">Leucothrix arctica</name>
    <dbReference type="NCBI Taxonomy" id="1481894"/>
    <lineage>
        <taxon>Bacteria</taxon>
        <taxon>Pseudomonadati</taxon>
        <taxon>Pseudomonadota</taxon>
        <taxon>Gammaproteobacteria</taxon>
        <taxon>Thiotrichales</taxon>
        <taxon>Thiotrichaceae</taxon>
        <taxon>Leucothrix</taxon>
    </lineage>
</organism>
<dbReference type="AlphaFoldDB" id="A0A317CQA6"/>
<evidence type="ECO:0000313" key="1">
    <source>
        <dbReference type="EMBL" id="PWQ99703.1"/>
    </source>
</evidence>
<keyword evidence="2" id="KW-1185">Reference proteome</keyword>
<gene>
    <name evidence="1" type="ORF">DKT75_00205</name>
</gene>
<sequence>MKLILDNRTENLNKDMVFDESDEKRSINVLHTLNGNTHTMLSLEREDEVRLDIGGGPDFFIVTCTKKNGQGLTLLNPIKESGNTIELCAGGQYADFPVEIVVDESVASDAIISFYKKNEQSLDWEKE</sequence>
<evidence type="ECO:0000313" key="2">
    <source>
        <dbReference type="Proteomes" id="UP000245506"/>
    </source>
</evidence>
<protein>
    <submittedName>
        <fullName evidence="1">Uncharacterized protein</fullName>
    </submittedName>
</protein>
<dbReference type="EMBL" id="QGKL01000003">
    <property type="protein sequence ID" value="PWQ99703.1"/>
    <property type="molecule type" value="Genomic_DNA"/>
</dbReference>
<dbReference type="OrthoDB" id="6004430at2"/>
<reference evidence="1 2" key="1">
    <citation type="submission" date="2018-05" db="EMBL/GenBank/DDBJ databases">
        <title>Leucothrix arctica sp. nov., isolated from Arctic seawater.</title>
        <authorList>
            <person name="Choi A."/>
            <person name="Baek K."/>
        </authorList>
    </citation>
    <scope>NUCLEOTIDE SEQUENCE [LARGE SCALE GENOMIC DNA]</scope>
    <source>
        <strain evidence="1 2">IMCC9719</strain>
    </source>
</reference>
<accession>A0A317CQA6</accession>
<comment type="caution">
    <text evidence="1">The sequence shown here is derived from an EMBL/GenBank/DDBJ whole genome shotgun (WGS) entry which is preliminary data.</text>
</comment>
<name>A0A317CQA6_9GAMM</name>
<proteinExistence type="predicted"/>